<reference evidence="6 7" key="1">
    <citation type="journal article" date="2019" name="Int. J. Syst. Evol. Microbiol.">
        <title>The Global Catalogue of Microorganisms (GCM) 10K type strain sequencing project: providing services to taxonomists for standard genome sequencing and annotation.</title>
        <authorList>
            <consortium name="The Broad Institute Genomics Platform"/>
            <consortium name="The Broad Institute Genome Sequencing Center for Infectious Disease"/>
            <person name="Wu L."/>
            <person name="Ma J."/>
        </authorList>
    </citation>
    <scope>NUCLEOTIDE SEQUENCE [LARGE SCALE GENOMIC DNA]</scope>
    <source>
        <strain evidence="6 7">JCM 10303</strain>
    </source>
</reference>
<feature type="domain" description="HTH araC/xylS-type" evidence="5">
    <location>
        <begin position="33"/>
        <end position="131"/>
    </location>
</feature>
<dbReference type="Proteomes" id="UP001500729">
    <property type="component" value="Unassembled WGS sequence"/>
</dbReference>
<keyword evidence="7" id="KW-1185">Reference proteome</keyword>
<comment type="caution">
    <text evidence="6">The sequence shown here is derived from an EMBL/GenBank/DDBJ whole genome shotgun (WGS) entry which is preliminary data.</text>
</comment>
<dbReference type="InterPro" id="IPR018062">
    <property type="entry name" value="HTH_AraC-typ_CS"/>
</dbReference>
<evidence type="ECO:0000313" key="7">
    <source>
        <dbReference type="Proteomes" id="UP001500729"/>
    </source>
</evidence>
<dbReference type="InterPro" id="IPR050204">
    <property type="entry name" value="AraC_XylS_family_regulators"/>
</dbReference>
<evidence type="ECO:0000313" key="6">
    <source>
        <dbReference type="EMBL" id="GAA0545556.1"/>
    </source>
</evidence>
<keyword evidence="2" id="KW-0238">DNA-binding</keyword>
<keyword evidence="1" id="KW-0805">Transcription regulation</keyword>
<organism evidence="6 7">
    <name type="scientific">Saccharopolyspora erythraea</name>
    <name type="common">Streptomyces erythraeus</name>
    <dbReference type="NCBI Taxonomy" id="1836"/>
    <lineage>
        <taxon>Bacteria</taxon>
        <taxon>Bacillati</taxon>
        <taxon>Actinomycetota</taxon>
        <taxon>Actinomycetes</taxon>
        <taxon>Pseudonocardiales</taxon>
        <taxon>Pseudonocardiaceae</taxon>
        <taxon>Saccharopolyspora</taxon>
    </lineage>
</organism>
<evidence type="ECO:0000256" key="2">
    <source>
        <dbReference type="ARBA" id="ARBA00023125"/>
    </source>
</evidence>
<gene>
    <name evidence="6" type="ORF">GCM10009533_50570</name>
</gene>
<dbReference type="SMART" id="SM00342">
    <property type="entry name" value="HTH_ARAC"/>
    <property type="match status" value="1"/>
</dbReference>
<dbReference type="PRINTS" id="PR00032">
    <property type="entry name" value="HTHARAC"/>
</dbReference>
<dbReference type="SUPFAM" id="SSF46689">
    <property type="entry name" value="Homeodomain-like"/>
    <property type="match status" value="2"/>
</dbReference>
<dbReference type="PROSITE" id="PS00041">
    <property type="entry name" value="HTH_ARAC_FAMILY_1"/>
    <property type="match status" value="1"/>
</dbReference>
<sequence>MAPDASRPGVGGACEHPSMTRTAPDLDHLRSLRQAKDLMDRDWARPLDVDAVAARAGYSRNHFVRSFRAAYGQTPGRYLSGRRIERAQDLLRNANLTVTEICFLVGFSSLGSFCTRFKEQVGITPAEFRRASPPAAVPGCFALMHAGGFNPRRKPVISEKPGTGARA</sequence>
<evidence type="ECO:0000256" key="1">
    <source>
        <dbReference type="ARBA" id="ARBA00023015"/>
    </source>
</evidence>
<accession>A0ABN1DJX2</accession>
<dbReference type="InterPro" id="IPR009057">
    <property type="entry name" value="Homeodomain-like_sf"/>
</dbReference>
<dbReference type="EMBL" id="BAAAGS010000040">
    <property type="protein sequence ID" value="GAA0545556.1"/>
    <property type="molecule type" value="Genomic_DNA"/>
</dbReference>
<dbReference type="PANTHER" id="PTHR46796">
    <property type="entry name" value="HTH-TYPE TRANSCRIPTIONAL ACTIVATOR RHAS-RELATED"/>
    <property type="match status" value="1"/>
</dbReference>
<evidence type="ECO:0000259" key="5">
    <source>
        <dbReference type="PROSITE" id="PS01124"/>
    </source>
</evidence>
<dbReference type="PROSITE" id="PS01124">
    <property type="entry name" value="HTH_ARAC_FAMILY_2"/>
    <property type="match status" value="1"/>
</dbReference>
<dbReference type="Pfam" id="PF12833">
    <property type="entry name" value="HTH_18"/>
    <property type="match status" value="1"/>
</dbReference>
<evidence type="ECO:0000256" key="3">
    <source>
        <dbReference type="ARBA" id="ARBA00023163"/>
    </source>
</evidence>
<dbReference type="InterPro" id="IPR020449">
    <property type="entry name" value="Tscrpt_reg_AraC-type_HTH"/>
</dbReference>
<keyword evidence="3" id="KW-0804">Transcription</keyword>
<dbReference type="InterPro" id="IPR018060">
    <property type="entry name" value="HTH_AraC"/>
</dbReference>
<protein>
    <submittedName>
        <fullName evidence="6">Helix-turn-helix transcriptional regulator</fullName>
    </submittedName>
</protein>
<proteinExistence type="predicted"/>
<name>A0ABN1DJX2_SACER</name>
<evidence type="ECO:0000256" key="4">
    <source>
        <dbReference type="SAM" id="MobiDB-lite"/>
    </source>
</evidence>
<feature type="region of interest" description="Disordered" evidence="4">
    <location>
        <begin position="1"/>
        <end position="20"/>
    </location>
</feature>
<dbReference type="Gene3D" id="1.10.10.60">
    <property type="entry name" value="Homeodomain-like"/>
    <property type="match status" value="2"/>
</dbReference>